<dbReference type="AlphaFoldDB" id="G9YPF9"/>
<feature type="region of interest" description="Disordered" evidence="1">
    <location>
        <begin position="29"/>
        <end position="51"/>
    </location>
</feature>
<name>G9YPF9_FLAPL</name>
<evidence type="ECO:0000256" key="1">
    <source>
        <dbReference type="SAM" id="MobiDB-lite"/>
    </source>
</evidence>
<sequence>MEHPYFIAAYLTAFSPPCGETKLKISLSGNSFSGKTPRPAPQGAKPGVSSQVAGVFAGTQARI</sequence>
<proteinExistence type="predicted"/>
<dbReference type="Proteomes" id="UP000004459">
    <property type="component" value="Unassembled WGS sequence"/>
</dbReference>
<accession>G9YPF9</accession>
<comment type="caution">
    <text evidence="2">The sequence shown here is derived from an EMBL/GenBank/DDBJ whole genome shotgun (WGS) entry which is preliminary data.</text>
</comment>
<organism evidence="2 3">
    <name type="scientific">Flavonifractor plautii ATCC 29863</name>
    <dbReference type="NCBI Taxonomy" id="411475"/>
    <lineage>
        <taxon>Bacteria</taxon>
        <taxon>Bacillati</taxon>
        <taxon>Bacillota</taxon>
        <taxon>Clostridia</taxon>
        <taxon>Eubacteriales</taxon>
        <taxon>Oscillospiraceae</taxon>
        <taxon>Flavonifractor</taxon>
    </lineage>
</organism>
<gene>
    <name evidence="2" type="ORF">HMPREF0372_01397</name>
</gene>
<dbReference type="HOGENOM" id="CLU_2879281_0_0_9"/>
<protein>
    <submittedName>
        <fullName evidence="2">Uncharacterized protein</fullName>
    </submittedName>
</protein>
<evidence type="ECO:0000313" key="2">
    <source>
        <dbReference type="EMBL" id="EHM52691.1"/>
    </source>
</evidence>
<dbReference type="EMBL" id="AGCK01000099">
    <property type="protein sequence ID" value="EHM52691.1"/>
    <property type="molecule type" value="Genomic_DNA"/>
</dbReference>
<reference evidence="2 3" key="1">
    <citation type="submission" date="2011-08" db="EMBL/GenBank/DDBJ databases">
        <authorList>
            <person name="Weinstock G."/>
            <person name="Sodergren E."/>
            <person name="Clifton S."/>
            <person name="Fulton L."/>
            <person name="Fulton B."/>
            <person name="Courtney L."/>
            <person name="Fronick C."/>
            <person name="Harrison M."/>
            <person name="Strong C."/>
            <person name="Farmer C."/>
            <person name="Delahaunty K."/>
            <person name="Markovic C."/>
            <person name="Hall O."/>
            <person name="Minx P."/>
            <person name="Tomlinson C."/>
            <person name="Mitreva M."/>
            <person name="Hou S."/>
            <person name="Chen J."/>
            <person name="Wollam A."/>
            <person name="Pepin K.H."/>
            <person name="Johnson M."/>
            <person name="Bhonagiri V."/>
            <person name="Zhang X."/>
            <person name="Suruliraj S."/>
            <person name="Warren W."/>
            <person name="Chinwalla A."/>
            <person name="Mardis E.R."/>
            <person name="Wilson R.K."/>
        </authorList>
    </citation>
    <scope>NUCLEOTIDE SEQUENCE [LARGE SCALE GENOMIC DNA]</scope>
    <source>
        <strain evidence="2 3">ATCC 29863</strain>
    </source>
</reference>
<evidence type="ECO:0000313" key="3">
    <source>
        <dbReference type="Proteomes" id="UP000004459"/>
    </source>
</evidence>